<gene>
    <name evidence="1" type="ORF">PACLA_8A013160</name>
</gene>
<dbReference type="Proteomes" id="UP001152795">
    <property type="component" value="Unassembled WGS sequence"/>
</dbReference>
<sequence length="235" mass="26315">MHSIAEVTAKELKLPFLVTNSYAPQRFMSSSYLSLTNLQRSYEAYAETFKDHHNKPDILYKLCGNDFVYDLCGLIDLLWPLVVLMLKAQQEWCPGWKWILQDKNGRPKDDGDNDDDCDNDDDGGGRYKLIAREPEDCTKDLKSLAAGTRDNPAKVPVNKNKFAKIGANEFRRVVGFIGRLPHVSALNLSLCEETSSTGSGRKTGNGRRAELRSSEQPCERALTGVSHPSYSVKGR</sequence>
<organism evidence="1 2">
    <name type="scientific">Paramuricea clavata</name>
    <name type="common">Red gorgonian</name>
    <name type="synonym">Violescent sea-whip</name>
    <dbReference type="NCBI Taxonomy" id="317549"/>
    <lineage>
        <taxon>Eukaryota</taxon>
        <taxon>Metazoa</taxon>
        <taxon>Cnidaria</taxon>
        <taxon>Anthozoa</taxon>
        <taxon>Octocorallia</taxon>
        <taxon>Malacalcyonacea</taxon>
        <taxon>Plexauridae</taxon>
        <taxon>Paramuricea</taxon>
    </lineage>
</organism>
<keyword evidence="2" id="KW-1185">Reference proteome</keyword>
<comment type="caution">
    <text evidence="1">The sequence shown here is derived from an EMBL/GenBank/DDBJ whole genome shotgun (WGS) entry which is preliminary data.</text>
</comment>
<accession>A0A7D9J6Q4</accession>
<dbReference type="AlphaFoldDB" id="A0A7D9J6Q4"/>
<evidence type="ECO:0000313" key="1">
    <source>
        <dbReference type="EMBL" id="CAB4023042.1"/>
    </source>
</evidence>
<protein>
    <submittedName>
        <fullName evidence="1">Uncharacterized protein</fullName>
    </submittedName>
</protein>
<proteinExistence type="predicted"/>
<name>A0A7D9J6Q4_PARCT</name>
<dbReference type="EMBL" id="CACRXK020012283">
    <property type="protein sequence ID" value="CAB4023042.1"/>
    <property type="molecule type" value="Genomic_DNA"/>
</dbReference>
<reference evidence="1" key="1">
    <citation type="submission" date="2020-04" db="EMBL/GenBank/DDBJ databases">
        <authorList>
            <person name="Alioto T."/>
            <person name="Alioto T."/>
            <person name="Gomez Garrido J."/>
        </authorList>
    </citation>
    <scope>NUCLEOTIDE SEQUENCE</scope>
    <source>
        <strain evidence="1">A484AB</strain>
    </source>
</reference>
<evidence type="ECO:0000313" key="2">
    <source>
        <dbReference type="Proteomes" id="UP001152795"/>
    </source>
</evidence>